<feature type="transmembrane region" description="Helical" evidence="1">
    <location>
        <begin position="58"/>
        <end position="79"/>
    </location>
</feature>
<keyword evidence="1" id="KW-0812">Transmembrane</keyword>
<reference evidence="2 3" key="1">
    <citation type="submission" date="2022-01" db="EMBL/GenBank/DDBJ databases">
        <authorList>
            <person name="Xiong W."/>
            <person name="Schranz E."/>
        </authorList>
    </citation>
    <scope>NUCLEOTIDE SEQUENCE [LARGE SCALE GENOMIC DNA]</scope>
</reference>
<keyword evidence="3" id="KW-1185">Reference proteome</keyword>
<protein>
    <submittedName>
        <fullName evidence="2">Uncharacterized protein</fullName>
    </submittedName>
</protein>
<comment type="caution">
    <text evidence="2">The sequence shown here is derived from an EMBL/GenBank/DDBJ whole genome shotgun (WGS) entry which is preliminary data.</text>
</comment>
<organism evidence="2 3">
    <name type="scientific">Lactuca virosa</name>
    <dbReference type="NCBI Taxonomy" id="75947"/>
    <lineage>
        <taxon>Eukaryota</taxon>
        <taxon>Viridiplantae</taxon>
        <taxon>Streptophyta</taxon>
        <taxon>Embryophyta</taxon>
        <taxon>Tracheophyta</taxon>
        <taxon>Spermatophyta</taxon>
        <taxon>Magnoliopsida</taxon>
        <taxon>eudicotyledons</taxon>
        <taxon>Gunneridae</taxon>
        <taxon>Pentapetalae</taxon>
        <taxon>asterids</taxon>
        <taxon>campanulids</taxon>
        <taxon>Asterales</taxon>
        <taxon>Asteraceae</taxon>
        <taxon>Cichorioideae</taxon>
        <taxon>Cichorieae</taxon>
        <taxon>Lactucinae</taxon>
        <taxon>Lactuca</taxon>
    </lineage>
</organism>
<accession>A0AAU9ML80</accession>
<dbReference type="Proteomes" id="UP001157418">
    <property type="component" value="Unassembled WGS sequence"/>
</dbReference>
<dbReference type="EMBL" id="CAKMRJ010002223">
    <property type="protein sequence ID" value="CAH1426929.1"/>
    <property type="molecule type" value="Genomic_DNA"/>
</dbReference>
<proteinExistence type="predicted"/>
<keyword evidence="1" id="KW-0472">Membrane</keyword>
<sequence length="81" mass="9801">MDQVASLTRTLPDTCYVNKLHHIIQPKLRGSILWNPHLLRYNIMNFDAGIFNNIRRTWIINIFLLLYFWGFFNHFYLGIFI</sequence>
<evidence type="ECO:0000313" key="2">
    <source>
        <dbReference type="EMBL" id="CAH1426929.1"/>
    </source>
</evidence>
<gene>
    <name evidence="2" type="ORF">LVIROSA_LOCUS13983</name>
</gene>
<keyword evidence="1" id="KW-1133">Transmembrane helix</keyword>
<evidence type="ECO:0000256" key="1">
    <source>
        <dbReference type="SAM" id="Phobius"/>
    </source>
</evidence>
<dbReference type="AlphaFoldDB" id="A0AAU9ML80"/>
<name>A0AAU9ML80_9ASTR</name>
<evidence type="ECO:0000313" key="3">
    <source>
        <dbReference type="Proteomes" id="UP001157418"/>
    </source>
</evidence>